<dbReference type="KEGG" id="drg:H9K76_09320"/>
<keyword evidence="3" id="KW-1185">Reference proteome</keyword>
<sequence>MRRGSGGSDPSSPAPSPSTPAPNPPAPNPPAPNPPAPNPPAPAPSDGTSSAACFNQADLHEGTRLEMEQDVISNGQTEKMRTVILTRGREAFMGANPVRKLRTQYFLNTEVSDRLYTDFVDGNIVHYGTRNGGEGTDPAMGYTYNDPLIRKPVMSPGQKIDMNYTVRSVEGADGQVRGAQVVTGTETYDGRVNLDTPMGVIASCKFTGVVKFRQVDGSDLTQIQESWVAADGAYRGQLLKLATRTGDQVGTIVVTKISYAPK</sequence>
<proteinExistence type="predicted"/>
<name>A0A7G9RTP6_9BURK</name>
<gene>
    <name evidence="2" type="ORF">H9K76_09320</name>
</gene>
<dbReference type="AlphaFoldDB" id="A0A7G9RTP6"/>
<protein>
    <recommendedName>
        <fullName evidence="4">DUF3108 domain-containing protein</fullName>
    </recommendedName>
</protein>
<evidence type="ECO:0000256" key="1">
    <source>
        <dbReference type="SAM" id="MobiDB-lite"/>
    </source>
</evidence>
<dbReference type="EMBL" id="CP060714">
    <property type="protein sequence ID" value="QNN58971.1"/>
    <property type="molecule type" value="Genomic_DNA"/>
</dbReference>
<feature type="compositionally biased region" description="Pro residues" evidence="1">
    <location>
        <begin position="12"/>
        <end position="43"/>
    </location>
</feature>
<feature type="region of interest" description="Disordered" evidence="1">
    <location>
        <begin position="1"/>
        <end position="51"/>
    </location>
</feature>
<evidence type="ECO:0008006" key="4">
    <source>
        <dbReference type="Google" id="ProtNLM"/>
    </source>
</evidence>
<evidence type="ECO:0000313" key="3">
    <source>
        <dbReference type="Proteomes" id="UP000515811"/>
    </source>
</evidence>
<dbReference type="Proteomes" id="UP000515811">
    <property type="component" value="Chromosome"/>
</dbReference>
<dbReference type="RefSeq" id="WP_187599791.1">
    <property type="nucleotide sequence ID" value="NZ_CP060714.1"/>
</dbReference>
<reference evidence="2 3" key="1">
    <citation type="submission" date="2020-08" db="EMBL/GenBank/DDBJ databases">
        <title>Genome sequence of Diaphorobacter ruginosibacter DSM 27467T.</title>
        <authorList>
            <person name="Hyun D.-W."/>
            <person name="Bae J.-W."/>
        </authorList>
    </citation>
    <scope>NUCLEOTIDE SEQUENCE [LARGE SCALE GENOMIC DNA]</scope>
    <source>
        <strain evidence="2 3">DSM 27467</strain>
    </source>
</reference>
<evidence type="ECO:0000313" key="2">
    <source>
        <dbReference type="EMBL" id="QNN58971.1"/>
    </source>
</evidence>
<accession>A0A7G9RTP6</accession>
<organism evidence="2 3">
    <name type="scientific">Diaphorobacter ruginosibacter</name>
    <dbReference type="NCBI Taxonomy" id="1715720"/>
    <lineage>
        <taxon>Bacteria</taxon>
        <taxon>Pseudomonadati</taxon>
        <taxon>Pseudomonadota</taxon>
        <taxon>Betaproteobacteria</taxon>
        <taxon>Burkholderiales</taxon>
        <taxon>Comamonadaceae</taxon>
        <taxon>Diaphorobacter</taxon>
    </lineage>
</organism>